<dbReference type="PANTHER" id="PTHR14741">
    <property type="entry name" value="S-ADENOSYLMETHIONINE-DEPENDENT METHYLTRANSFERASE RELATED"/>
    <property type="match status" value="1"/>
</dbReference>
<evidence type="ECO:0000313" key="2">
    <source>
        <dbReference type="EMBL" id="CAB4867729.1"/>
    </source>
</evidence>
<dbReference type="InterPro" id="IPR019012">
    <property type="entry name" value="RNA_cap_Gua-N2-MeTrfase"/>
</dbReference>
<reference evidence="2" key="1">
    <citation type="submission" date="2020-05" db="EMBL/GenBank/DDBJ databases">
        <authorList>
            <person name="Chiriac C."/>
            <person name="Salcher M."/>
            <person name="Ghai R."/>
            <person name="Kavagutti S V."/>
        </authorList>
    </citation>
    <scope>NUCLEOTIDE SEQUENCE</scope>
</reference>
<dbReference type="InterPro" id="IPR041497">
    <property type="entry name" value="Thump-like"/>
</dbReference>
<evidence type="ECO:0000259" key="1">
    <source>
        <dbReference type="Pfam" id="PF18096"/>
    </source>
</evidence>
<dbReference type="InterPro" id="IPR029063">
    <property type="entry name" value="SAM-dependent_MTases_sf"/>
</dbReference>
<dbReference type="EMBL" id="CAFBLM010000021">
    <property type="protein sequence ID" value="CAB4867729.1"/>
    <property type="molecule type" value="Genomic_DNA"/>
</dbReference>
<dbReference type="CDD" id="cd02440">
    <property type="entry name" value="AdoMet_MTases"/>
    <property type="match status" value="1"/>
</dbReference>
<accession>A0A6J7DH84</accession>
<name>A0A6J7DH84_9ZZZZ</name>
<protein>
    <submittedName>
        <fullName evidence="2">Unannotated protein</fullName>
    </submittedName>
</protein>
<dbReference type="Pfam" id="PF18096">
    <property type="entry name" value="Thump_like"/>
    <property type="match status" value="1"/>
</dbReference>
<dbReference type="Pfam" id="PF09445">
    <property type="entry name" value="Methyltransf_15"/>
    <property type="match status" value="1"/>
</dbReference>
<gene>
    <name evidence="2" type="ORF">UFOPK3401_00621</name>
</gene>
<organism evidence="2">
    <name type="scientific">freshwater metagenome</name>
    <dbReference type="NCBI Taxonomy" id="449393"/>
    <lineage>
        <taxon>unclassified sequences</taxon>
        <taxon>metagenomes</taxon>
        <taxon>ecological metagenomes</taxon>
    </lineage>
</organism>
<feature type="domain" description="THUMP-like" evidence="1">
    <location>
        <begin position="317"/>
        <end position="389"/>
    </location>
</feature>
<dbReference type="PANTHER" id="PTHR14741:SF32">
    <property type="entry name" value="TRIMETHYLGUANOSINE SYNTHASE"/>
    <property type="match status" value="1"/>
</dbReference>
<dbReference type="AlphaFoldDB" id="A0A6J7DH84"/>
<dbReference type="GO" id="GO:0036261">
    <property type="term" value="P:7-methylguanosine cap hypermethylation"/>
    <property type="evidence" value="ECO:0007669"/>
    <property type="project" value="InterPro"/>
</dbReference>
<dbReference type="Gene3D" id="3.40.50.150">
    <property type="entry name" value="Vaccinia Virus protein VP39"/>
    <property type="match status" value="1"/>
</dbReference>
<dbReference type="SUPFAM" id="SSF53335">
    <property type="entry name" value="S-adenosyl-L-methionine-dependent methyltransferases"/>
    <property type="match status" value="1"/>
</dbReference>
<sequence>MQNLMSPIGQELIAQFFPYEASMAMARSQKARRNHPAELVAQAMTQAKLRTRAVQRLGPIAEKLMFTAEGLEQATRPDVAALRARHFADHGATRIADIGCGLGFDSIAFAQAGLQVIAIEADPITAEYAKVNAQVLELDHLITIMVMDAHEFVPADFDCDAVFVDPARRSAGKRIKDPSKWSPSWSTALALAQATPMGCLKVAPGIDHELPPAGSTTQWVSHSSDLVEACVWLGTAATAAIARQATILPAGITLSSANLQPVAARAISTYLLEPDDAVIRSGLVGIVADQTHAGLIDPAIAYLTTDQRPPASALYAAFEVLEAMPFSLKGLRQRVRELGIGQLEIKKRGSAVDPEKLRTDLKLEKSNKAAGVIVLTRIGLDPIAIIAKRLA</sequence>
<dbReference type="GO" id="GO:0008168">
    <property type="term" value="F:methyltransferase activity"/>
    <property type="evidence" value="ECO:0007669"/>
    <property type="project" value="InterPro"/>
</dbReference>
<proteinExistence type="predicted"/>